<name>A0A0V0Z1F8_9BILA</name>
<accession>A0A0V0Z1F8</accession>
<dbReference type="Proteomes" id="UP000054783">
    <property type="component" value="Unassembled WGS sequence"/>
</dbReference>
<organism evidence="1 2">
    <name type="scientific">Trichinella patagoniensis</name>
    <dbReference type="NCBI Taxonomy" id="990121"/>
    <lineage>
        <taxon>Eukaryota</taxon>
        <taxon>Metazoa</taxon>
        <taxon>Ecdysozoa</taxon>
        <taxon>Nematoda</taxon>
        <taxon>Enoplea</taxon>
        <taxon>Dorylaimia</taxon>
        <taxon>Trichinellida</taxon>
        <taxon>Trichinellidae</taxon>
        <taxon>Trichinella</taxon>
    </lineage>
</organism>
<comment type="caution">
    <text evidence="1">The sequence shown here is derived from an EMBL/GenBank/DDBJ whole genome shotgun (WGS) entry which is preliminary data.</text>
</comment>
<evidence type="ECO:0000313" key="1">
    <source>
        <dbReference type="EMBL" id="KRY06273.1"/>
    </source>
</evidence>
<evidence type="ECO:0000313" key="2">
    <source>
        <dbReference type="Proteomes" id="UP000054783"/>
    </source>
</evidence>
<dbReference type="EMBL" id="JYDQ01000860">
    <property type="protein sequence ID" value="KRY06273.1"/>
    <property type="molecule type" value="Genomic_DNA"/>
</dbReference>
<protein>
    <submittedName>
        <fullName evidence="1">Uncharacterized protein</fullName>
    </submittedName>
</protein>
<sequence>MTNTEQEQSDTFPIETVKAIKHSHVTNTHTITLLTHAFMRKHVTLTSQPTNEPSGRSSSDYQARAKVVLMG</sequence>
<keyword evidence="2" id="KW-1185">Reference proteome</keyword>
<gene>
    <name evidence="1" type="ORF">T12_15115</name>
</gene>
<proteinExistence type="predicted"/>
<dbReference type="AlphaFoldDB" id="A0A0V0Z1F8"/>
<reference evidence="1 2" key="1">
    <citation type="submission" date="2015-01" db="EMBL/GenBank/DDBJ databases">
        <title>Evolution of Trichinella species and genotypes.</title>
        <authorList>
            <person name="Korhonen P.K."/>
            <person name="Edoardo P."/>
            <person name="Giuseppe L.R."/>
            <person name="Gasser R.B."/>
        </authorList>
    </citation>
    <scope>NUCLEOTIDE SEQUENCE [LARGE SCALE GENOMIC DNA]</scope>
    <source>
        <strain evidence="1">ISS2496</strain>
    </source>
</reference>